<dbReference type="OrthoDB" id="9796085at2"/>
<evidence type="ECO:0008006" key="3">
    <source>
        <dbReference type="Google" id="ProtNLM"/>
    </source>
</evidence>
<dbReference type="PATRIC" id="fig|1140003.3.peg.252"/>
<name>S0L7C3_9ENTE</name>
<protein>
    <recommendedName>
        <fullName evidence="3">Cyclase</fullName>
    </recommendedName>
</protein>
<keyword evidence="2" id="KW-1185">Reference proteome</keyword>
<dbReference type="STRING" id="1140003.OMY_00258"/>
<dbReference type="Gene3D" id="3.50.30.50">
    <property type="entry name" value="Putative cyclase"/>
    <property type="match status" value="1"/>
</dbReference>
<dbReference type="InterPro" id="IPR007325">
    <property type="entry name" value="KFase/CYL"/>
</dbReference>
<dbReference type="Pfam" id="PF04199">
    <property type="entry name" value="Cyclase"/>
    <property type="match status" value="1"/>
</dbReference>
<dbReference type="SUPFAM" id="SSF102198">
    <property type="entry name" value="Putative cyclase"/>
    <property type="match status" value="1"/>
</dbReference>
<gene>
    <name evidence="1" type="ORF">I573_00253</name>
</gene>
<dbReference type="InterPro" id="IPR037175">
    <property type="entry name" value="KFase_sf"/>
</dbReference>
<organism evidence="1 2">
    <name type="scientific">Enterococcus sulfureus ATCC 49903</name>
    <dbReference type="NCBI Taxonomy" id="1140003"/>
    <lineage>
        <taxon>Bacteria</taxon>
        <taxon>Bacillati</taxon>
        <taxon>Bacillota</taxon>
        <taxon>Bacilli</taxon>
        <taxon>Lactobacillales</taxon>
        <taxon>Enterococcaceae</taxon>
        <taxon>Enterococcus</taxon>
    </lineage>
</organism>
<dbReference type="GO" id="GO:0019441">
    <property type="term" value="P:L-tryptophan catabolic process to kynurenine"/>
    <property type="evidence" value="ECO:0007669"/>
    <property type="project" value="InterPro"/>
</dbReference>
<reference evidence="1 2" key="1">
    <citation type="submission" date="2013-03" db="EMBL/GenBank/DDBJ databases">
        <title>The Genome Sequence of Enterococcus sulfureus ATCC_49903 (PacBio/Illumina hybrid assembly).</title>
        <authorList>
            <consortium name="The Broad Institute Genomics Platform"/>
            <consortium name="The Broad Institute Genome Sequencing Center for Infectious Disease"/>
            <person name="Earl A."/>
            <person name="Russ C."/>
            <person name="Gilmore M."/>
            <person name="Surin D."/>
            <person name="Walker B."/>
            <person name="Young S."/>
            <person name="Zeng Q."/>
            <person name="Gargeya S."/>
            <person name="Fitzgerald M."/>
            <person name="Haas B."/>
            <person name="Abouelleil A."/>
            <person name="Allen A.W."/>
            <person name="Alvarado L."/>
            <person name="Arachchi H.M."/>
            <person name="Berlin A.M."/>
            <person name="Chapman S.B."/>
            <person name="Gainer-Dewar J."/>
            <person name="Goldberg J."/>
            <person name="Griggs A."/>
            <person name="Gujja S."/>
            <person name="Hansen M."/>
            <person name="Howarth C."/>
            <person name="Imamovic A."/>
            <person name="Ireland A."/>
            <person name="Larimer J."/>
            <person name="McCowan C."/>
            <person name="Murphy C."/>
            <person name="Pearson M."/>
            <person name="Poon T.W."/>
            <person name="Priest M."/>
            <person name="Roberts A."/>
            <person name="Saif S."/>
            <person name="Shea T."/>
            <person name="Sisk P."/>
            <person name="Sykes S."/>
            <person name="Wortman J."/>
            <person name="Nusbaum C."/>
            <person name="Birren B."/>
        </authorList>
    </citation>
    <scope>NUCLEOTIDE SEQUENCE [LARGE SCALE GENOMIC DNA]</scope>
    <source>
        <strain evidence="1 2">ATCC 49903</strain>
    </source>
</reference>
<dbReference type="EMBL" id="ASWO01000001">
    <property type="protein sequence ID" value="EOT87197.1"/>
    <property type="molecule type" value="Genomic_DNA"/>
</dbReference>
<evidence type="ECO:0000313" key="1">
    <source>
        <dbReference type="EMBL" id="EOT87197.1"/>
    </source>
</evidence>
<comment type="caution">
    <text evidence="1">The sequence shown here is derived from an EMBL/GenBank/DDBJ whole genome shotgun (WGS) entry which is preliminary data.</text>
</comment>
<evidence type="ECO:0000313" key="2">
    <source>
        <dbReference type="Proteomes" id="UP000015961"/>
    </source>
</evidence>
<dbReference type="eggNOG" id="COG1878">
    <property type="taxonomic scope" value="Bacteria"/>
</dbReference>
<dbReference type="PANTHER" id="PTHR31118">
    <property type="entry name" value="CYCLASE-LIKE PROTEIN 2"/>
    <property type="match status" value="1"/>
</dbReference>
<sequence>MKRIALSYPLGVDTPRFTDNPPVMIWPHSSTDKGDKFNQSFHMSVNHSGTHMDGANHFNPDGKQLWEYPIETFVYETVRVIDLEKQDDELITKQDLEPFEEIIKEADLLIVRTGFYRYRSDAHRYGQHNPGFTQDAGEYFMTFENLRAIGMDLPSAGGGQTMEPHGVAFHQTVLGLGREDERAILLIEDMKLDEELTNIERVYALPLLIKGIDSGPCTILAELSE</sequence>
<dbReference type="PANTHER" id="PTHR31118:SF32">
    <property type="entry name" value="KYNURENINE FORMAMIDASE"/>
    <property type="match status" value="1"/>
</dbReference>
<dbReference type="AlphaFoldDB" id="S0L7C3"/>
<dbReference type="Proteomes" id="UP000015961">
    <property type="component" value="Unassembled WGS sequence"/>
</dbReference>
<accession>S0L7C3</accession>
<proteinExistence type="predicted"/>
<dbReference type="RefSeq" id="WP_016184749.1">
    <property type="nucleotide sequence ID" value="NZ_ASWO01000001.1"/>
</dbReference>
<dbReference type="GO" id="GO:0004061">
    <property type="term" value="F:arylformamidase activity"/>
    <property type="evidence" value="ECO:0007669"/>
    <property type="project" value="InterPro"/>
</dbReference>